<dbReference type="PANTHER" id="PTHR44591:SF3">
    <property type="entry name" value="RESPONSE REGULATORY DOMAIN-CONTAINING PROTEIN"/>
    <property type="match status" value="1"/>
</dbReference>
<evidence type="ECO:0000313" key="4">
    <source>
        <dbReference type="EMBL" id="TQM94466.1"/>
    </source>
</evidence>
<dbReference type="Gene3D" id="3.40.50.2300">
    <property type="match status" value="1"/>
</dbReference>
<evidence type="ECO:0000256" key="2">
    <source>
        <dbReference type="PROSITE-ProRule" id="PRU00169"/>
    </source>
</evidence>
<dbReference type="EMBL" id="VFPT01000001">
    <property type="protein sequence ID" value="TQM94466.1"/>
    <property type="molecule type" value="Genomic_DNA"/>
</dbReference>
<protein>
    <submittedName>
        <fullName evidence="4">Response regulator receiver domain-containing protein</fullName>
    </submittedName>
</protein>
<dbReference type="PROSITE" id="PS50110">
    <property type="entry name" value="RESPONSE_REGULATORY"/>
    <property type="match status" value="1"/>
</dbReference>
<accession>A0A543KHA2</accession>
<proteinExistence type="predicted"/>
<dbReference type="Pfam" id="PF00072">
    <property type="entry name" value="Response_reg"/>
    <property type="match status" value="1"/>
</dbReference>
<evidence type="ECO:0000313" key="5">
    <source>
        <dbReference type="Proteomes" id="UP000320582"/>
    </source>
</evidence>
<keyword evidence="5" id="KW-1185">Reference proteome</keyword>
<dbReference type="RefSeq" id="WP_170207160.1">
    <property type="nucleotide sequence ID" value="NZ_VFPT01000001.1"/>
</dbReference>
<dbReference type="Proteomes" id="UP000320582">
    <property type="component" value="Unassembled WGS sequence"/>
</dbReference>
<comment type="caution">
    <text evidence="4">The sequence shown here is derived from an EMBL/GenBank/DDBJ whole genome shotgun (WGS) entry which is preliminary data.</text>
</comment>
<dbReference type="InterPro" id="IPR011006">
    <property type="entry name" value="CheY-like_superfamily"/>
</dbReference>
<feature type="modified residue" description="4-aspartylphosphate" evidence="2">
    <location>
        <position position="79"/>
    </location>
</feature>
<dbReference type="PANTHER" id="PTHR44591">
    <property type="entry name" value="STRESS RESPONSE REGULATOR PROTEIN 1"/>
    <property type="match status" value="1"/>
</dbReference>
<name>A0A543KHA2_9RHOB</name>
<dbReference type="SUPFAM" id="SSF52172">
    <property type="entry name" value="CheY-like"/>
    <property type="match status" value="1"/>
</dbReference>
<dbReference type="GO" id="GO:0000160">
    <property type="term" value="P:phosphorelay signal transduction system"/>
    <property type="evidence" value="ECO:0007669"/>
    <property type="project" value="InterPro"/>
</dbReference>
<dbReference type="AlphaFoldDB" id="A0A543KHA2"/>
<dbReference type="CDD" id="cd00156">
    <property type="entry name" value="REC"/>
    <property type="match status" value="1"/>
</dbReference>
<keyword evidence="1 2" id="KW-0597">Phosphoprotein</keyword>
<gene>
    <name evidence="4" type="ORF">BD293_3145</name>
</gene>
<evidence type="ECO:0000259" key="3">
    <source>
        <dbReference type="PROSITE" id="PS50110"/>
    </source>
</evidence>
<dbReference type="InterPro" id="IPR001789">
    <property type="entry name" value="Sig_transdc_resp-reg_receiver"/>
</dbReference>
<reference evidence="4 5" key="1">
    <citation type="submission" date="2019-06" db="EMBL/GenBank/DDBJ databases">
        <title>Genomic Encyclopedia of Archaeal and Bacterial Type Strains, Phase II (KMG-II): from individual species to whole genera.</title>
        <authorList>
            <person name="Goeker M."/>
        </authorList>
    </citation>
    <scope>NUCLEOTIDE SEQUENCE [LARGE SCALE GENOMIC DNA]</scope>
    <source>
        <strain evidence="4 5">DSM 18423</strain>
    </source>
</reference>
<feature type="domain" description="Response regulatory" evidence="3">
    <location>
        <begin position="30"/>
        <end position="143"/>
    </location>
</feature>
<organism evidence="4 5">
    <name type="scientific">Roseinatronobacter monicus</name>
    <dbReference type="NCBI Taxonomy" id="393481"/>
    <lineage>
        <taxon>Bacteria</taxon>
        <taxon>Pseudomonadati</taxon>
        <taxon>Pseudomonadota</taxon>
        <taxon>Alphaproteobacteria</taxon>
        <taxon>Rhodobacterales</taxon>
        <taxon>Paracoccaceae</taxon>
        <taxon>Roseinatronobacter</taxon>
    </lineage>
</organism>
<evidence type="ECO:0000256" key="1">
    <source>
        <dbReference type="ARBA" id="ARBA00022553"/>
    </source>
</evidence>
<dbReference type="SMART" id="SM00448">
    <property type="entry name" value="REC"/>
    <property type="match status" value="1"/>
</dbReference>
<sequence length="233" mass="25330">MNTHHAPNRSLARARPNLNAQPSAYQQGATLLLVEDSRVISTAIRLMIHGTGGRLRRAETLCRARRHLSLYTPDVAIIDLGLPDGSGLDLICEADRRQTRVPLIIAISGQPELEGASYAAGADRFLAKPIVSISEFRAVLAPSCLAPPLSQTGLSSPPADPSALRDDLYLALDLLRGPMRNARAEYTLQFIDGLARSLHDTELLGAVQQARQGDGLRPLVTVLRQRLRDQPLI</sequence>
<dbReference type="InterPro" id="IPR050595">
    <property type="entry name" value="Bact_response_regulator"/>
</dbReference>